<feature type="non-terminal residue" evidence="11">
    <location>
        <position position="1"/>
    </location>
</feature>
<keyword evidence="8" id="KW-0520">NAD</keyword>
<gene>
    <name evidence="11" type="primary">ND1</name>
</gene>
<dbReference type="PANTHER" id="PTHR11432:SF3">
    <property type="entry name" value="NADH-UBIQUINONE OXIDOREDUCTASE CHAIN 1"/>
    <property type="match status" value="1"/>
</dbReference>
<name>B4XXY0_9ARAC</name>
<dbReference type="EC" id="7.1.1.2" evidence="9"/>
<dbReference type="GO" id="GO:0005743">
    <property type="term" value="C:mitochondrial inner membrane"/>
    <property type="evidence" value="ECO:0007669"/>
    <property type="project" value="UniProtKB-SubCell"/>
</dbReference>
<dbReference type="EMBL" id="EU215771">
    <property type="protein sequence ID" value="ABY76099.1"/>
    <property type="molecule type" value="Genomic_DNA"/>
</dbReference>
<evidence type="ECO:0000256" key="1">
    <source>
        <dbReference type="ARBA" id="ARBA00004141"/>
    </source>
</evidence>
<dbReference type="PANTHER" id="PTHR11432">
    <property type="entry name" value="NADH DEHYDROGENASE SUBUNIT 1"/>
    <property type="match status" value="1"/>
</dbReference>
<keyword evidence="6 10" id="KW-1133">Transmembrane helix</keyword>
<dbReference type="Pfam" id="PF00146">
    <property type="entry name" value="NADHdh"/>
    <property type="match status" value="1"/>
</dbReference>
<accession>B4XXY0</accession>
<comment type="catalytic activity">
    <reaction evidence="9">
        <text>a ubiquinone + NADH + 5 H(+)(in) = a ubiquinol + NAD(+) + 4 H(+)(out)</text>
        <dbReference type="Rhea" id="RHEA:29091"/>
        <dbReference type="Rhea" id="RHEA-COMP:9565"/>
        <dbReference type="Rhea" id="RHEA-COMP:9566"/>
        <dbReference type="ChEBI" id="CHEBI:15378"/>
        <dbReference type="ChEBI" id="CHEBI:16389"/>
        <dbReference type="ChEBI" id="CHEBI:17976"/>
        <dbReference type="ChEBI" id="CHEBI:57540"/>
        <dbReference type="ChEBI" id="CHEBI:57945"/>
        <dbReference type="EC" id="7.1.1.2"/>
    </reaction>
</comment>
<keyword evidence="9" id="KW-0830">Ubiquinone</keyword>
<feature type="transmembrane region" description="Helical" evidence="10">
    <location>
        <begin position="70"/>
        <end position="94"/>
    </location>
</feature>
<evidence type="ECO:0000256" key="3">
    <source>
        <dbReference type="ARBA" id="ARBA00021009"/>
    </source>
</evidence>
<proteinExistence type="inferred from homology"/>
<dbReference type="AlphaFoldDB" id="B4XXY0"/>
<dbReference type="GO" id="GO:0009060">
    <property type="term" value="P:aerobic respiration"/>
    <property type="evidence" value="ECO:0007669"/>
    <property type="project" value="TreeGrafter"/>
</dbReference>
<dbReference type="GO" id="GO:0008137">
    <property type="term" value="F:NADH dehydrogenase (ubiquinone) activity"/>
    <property type="evidence" value="ECO:0007669"/>
    <property type="project" value="UniProtKB-EC"/>
</dbReference>
<feature type="non-terminal residue" evidence="11">
    <location>
        <position position="102"/>
    </location>
</feature>
<keyword evidence="9 11" id="KW-0496">Mitochondrion</keyword>
<keyword evidence="7 10" id="KW-0472">Membrane</keyword>
<geneLocation type="mitochondrion" evidence="11"/>
<keyword evidence="5 8" id="KW-0812">Transmembrane</keyword>
<evidence type="ECO:0000256" key="8">
    <source>
        <dbReference type="RuleBase" id="RU000471"/>
    </source>
</evidence>
<feature type="transmembrane region" description="Helical" evidence="10">
    <location>
        <begin position="6"/>
        <end position="23"/>
    </location>
</feature>
<dbReference type="GO" id="GO:0003954">
    <property type="term" value="F:NADH dehydrogenase activity"/>
    <property type="evidence" value="ECO:0007669"/>
    <property type="project" value="TreeGrafter"/>
</dbReference>
<dbReference type="InterPro" id="IPR001694">
    <property type="entry name" value="NADH_UbQ_OxRdtase_su1/FPO"/>
</dbReference>
<evidence type="ECO:0000256" key="6">
    <source>
        <dbReference type="ARBA" id="ARBA00022989"/>
    </source>
</evidence>
<reference evidence="11" key="1">
    <citation type="journal article" date="2008" name="Mol. Phylogenet. Evol.">
        <title>Colonization and diversification of the spider genus Pholcus Walckenaer, 1805 (Araneae, Pholcidae) in the Macaronesian archipelagos: evidence for long-term occupancy yet rapid recent speciation.</title>
        <authorList>
            <person name="Dimitrov D."/>
            <person name="Arnedo M.A."/>
            <person name="Ribera C."/>
        </authorList>
    </citation>
    <scope>NUCLEOTIDE SEQUENCE</scope>
</reference>
<evidence type="ECO:0000256" key="2">
    <source>
        <dbReference type="ARBA" id="ARBA00010535"/>
    </source>
</evidence>
<evidence type="ECO:0000256" key="4">
    <source>
        <dbReference type="ARBA" id="ARBA00022448"/>
    </source>
</evidence>
<sequence length="102" mass="11472">MLIMSFLITAVSILIAVAFFTMMERKFLSYAQLRKGPNKVSLLGILQPFADAIKLLTKSQQKTESSNINFSFYTPVAALMISLMVFPIIPLLFFPVMDVSFN</sequence>
<evidence type="ECO:0000256" key="5">
    <source>
        <dbReference type="ARBA" id="ARBA00022692"/>
    </source>
</evidence>
<evidence type="ECO:0000313" key="11">
    <source>
        <dbReference type="EMBL" id="ABY76099.1"/>
    </source>
</evidence>
<organism evidence="11">
    <name type="scientific">Pholcus manueli</name>
    <dbReference type="NCBI Taxonomy" id="393849"/>
    <lineage>
        <taxon>Eukaryota</taxon>
        <taxon>Metazoa</taxon>
        <taxon>Ecdysozoa</taxon>
        <taxon>Arthropoda</taxon>
        <taxon>Chelicerata</taxon>
        <taxon>Arachnida</taxon>
        <taxon>Araneae</taxon>
        <taxon>Araneomorphae</taxon>
        <taxon>Haplogynae</taxon>
        <taxon>Pholcoidea</taxon>
        <taxon>Pholcidae</taxon>
        <taxon>Pholcus</taxon>
    </lineage>
</organism>
<evidence type="ECO:0000256" key="10">
    <source>
        <dbReference type="SAM" id="Phobius"/>
    </source>
</evidence>
<comment type="similarity">
    <text evidence="2 8">Belongs to the complex I subunit 1 family.</text>
</comment>
<evidence type="ECO:0000256" key="9">
    <source>
        <dbReference type="RuleBase" id="RU000473"/>
    </source>
</evidence>
<keyword evidence="4" id="KW-0813">Transport</keyword>
<comment type="subcellular location">
    <subcellularLocation>
        <location evidence="1">Membrane</location>
        <topology evidence="1">Multi-pass membrane protein</topology>
    </subcellularLocation>
    <subcellularLocation>
        <location evidence="8">Mitochondrion inner membrane</location>
        <topology evidence="8">Multi-pass membrane protein</topology>
    </subcellularLocation>
</comment>
<evidence type="ECO:0000256" key="7">
    <source>
        <dbReference type="ARBA" id="ARBA00023136"/>
    </source>
</evidence>
<protein>
    <recommendedName>
        <fullName evidence="3 9">NADH-ubiquinone oxidoreductase chain 1</fullName>
        <ecNumber evidence="9">7.1.1.2</ecNumber>
    </recommendedName>
</protein>